<accession>K1XWM6</accession>
<protein>
    <submittedName>
        <fullName evidence="1">Uncharacterized protein</fullName>
    </submittedName>
</protein>
<dbReference type="AlphaFoldDB" id="K1XWM6"/>
<reference evidence="1" key="1">
    <citation type="journal article" date="2012" name="Science">
        <title>Fermentation, hydrogen, and sulfur metabolism in multiple uncultivated bacterial phyla.</title>
        <authorList>
            <person name="Wrighton K.C."/>
            <person name="Thomas B.C."/>
            <person name="Sharon I."/>
            <person name="Miller C.S."/>
            <person name="Castelle C.J."/>
            <person name="VerBerkmoes N.C."/>
            <person name="Wilkins M.J."/>
            <person name="Hettich R.L."/>
            <person name="Lipton M.S."/>
            <person name="Williams K.H."/>
            <person name="Long P.E."/>
            <person name="Banfield J.F."/>
        </authorList>
    </citation>
    <scope>NUCLEOTIDE SEQUENCE [LARGE SCALE GENOMIC DNA]</scope>
</reference>
<comment type="caution">
    <text evidence="1">The sequence shown here is derived from an EMBL/GenBank/DDBJ whole genome shotgun (WGS) entry which is preliminary data.</text>
</comment>
<evidence type="ECO:0000313" key="1">
    <source>
        <dbReference type="EMBL" id="EKD29356.1"/>
    </source>
</evidence>
<sequence>MKRGFLFLTSSLTSLSSYMFSHISDTLPFVWFRFFDGSDKGGVVPNLLLIDSGYVDDIFFFFIYCDSNSFRRRKIHLMRESDSKNELRRSGNFEFISHSLDFERFFVSLW</sequence>
<dbReference type="EMBL" id="AMFJ01034437">
    <property type="protein sequence ID" value="EKD29356.1"/>
    <property type="molecule type" value="Genomic_DNA"/>
</dbReference>
<proteinExistence type="predicted"/>
<feature type="non-terminal residue" evidence="1">
    <location>
        <position position="110"/>
    </location>
</feature>
<name>K1XWM6_9BACT</name>
<organism evidence="1">
    <name type="scientific">uncultured bacterium</name>
    <name type="common">gcode 4</name>
    <dbReference type="NCBI Taxonomy" id="1234023"/>
    <lineage>
        <taxon>Bacteria</taxon>
        <taxon>environmental samples</taxon>
    </lineage>
</organism>
<gene>
    <name evidence="1" type="ORF">ACD_78C00437G0001</name>
</gene>